<dbReference type="RefSeq" id="WP_013258704.1">
    <property type="nucleotide sequence ID" value="NC_014365.1"/>
</dbReference>
<dbReference type="InterPro" id="IPR000639">
    <property type="entry name" value="Epox_hydrolase-like"/>
</dbReference>
<dbReference type="PANTHER" id="PTHR43798">
    <property type="entry name" value="MONOACYLGLYCEROL LIPASE"/>
    <property type="match status" value="1"/>
</dbReference>
<evidence type="ECO:0000259" key="2">
    <source>
        <dbReference type="Pfam" id="PF00561"/>
    </source>
</evidence>
<dbReference type="eggNOG" id="COG0596">
    <property type="taxonomic scope" value="Bacteria"/>
</dbReference>
<dbReference type="InterPro" id="IPR000073">
    <property type="entry name" value="AB_hydrolase_1"/>
</dbReference>
<reference evidence="3 4" key="1">
    <citation type="journal article" date="2010" name="Stand. Genomic Sci.">
        <title>Complete genome sequence of Desulfarculus baarsii type strain (2st14).</title>
        <authorList>
            <person name="Sun H."/>
            <person name="Spring S."/>
            <person name="Lapidus A."/>
            <person name="Davenport K."/>
            <person name="Del Rio T.G."/>
            <person name="Tice H."/>
            <person name="Nolan M."/>
            <person name="Copeland A."/>
            <person name="Cheng J.F."/>
            <person name="Lucas S."/>
            <person name="Tapia R."/>
            <person name="Goodwin L."/>
            <person name="Pitluck S."/>
            <person name="Ivanova N."/>
            <person name="Pagani I."/>
            <person name="Mavromatis K."/>
            <person name="Ovchinnikova G."/>
            <person name="Pati A."/>
            <person name="Chen A."/>
            <person name="Palaniappan K."/>
            <person name="Hauser L."/>
            <person name="Chang Y.J."/>
            <person name="Jeffries C.D."/>
            <person name="Detter J.C."/>
            <person name="Han C."/>
            <person name="Rohde M."/>
            <person name="Brambilla E."/>
            <person name="Goker M."/>
            <person name="Woyke T."/>
            <person name="Bristow J."/>
            <person name="Eisen J.A."/>
            <person name="Markowitz V."/>
            <person name="Hugenholtz P."/>
            <person name="Kyrpides N.C."/>
            <person name="Klenk H.P."/>
            <person name="Land M."/>
        </authorList>
    </citation>
    <scope>NUCLEOTIDE SEQUENCE [LARGE SCALE GENOMIC DNA]</scope>
    <source>
        <strain evidence="4">ATCC 33931 / DSM 2075 / LMG 7858 / VKM B-1802 / 2st14</strain>
    </source>
</reference>
<dbReference type="KEGG" id="dbr:Deba_1898"/>
<dbReference type="InterPro" id="IPR050266">
    <property type="entry name" value="AB_hydrolase_sf"/>
</dbReference>
<evidence type="ECO:0000313" key="3">
    <source>
        <dbReference type="EMBL" id="ADK85263.1"/>
    </source>
</evidence>
<protein>
    <submittedName>
        <fullName evidence="3">Alpha/beta hydrolase fold protein</fullName>
    </submittedName>
</protein>
<keyword evidence="1 3" id="KW-0378">Hydrolase</keyword>
<dbReference type="SUPFAM" id="SSF53474">
    <property type="entry name" value="alpha/beta-Hydrolases"/>
    <property type="match status" value="1"/>
</dbReference>
<evidence type="ECO:0000313" key="4">
    <source>
        <dbReference type="Proteomes" id="UP000009047"/>
    </source>
</evidence>
<dbReference type="OrthoDB" id="5491135at2"/>
<feature type="domain" description="AB hydrolase-1" evidence="2">
    <location>
        <begin position="37"/>
        <end position="262"/>
    </location>
</feature>
<gene>
    <name evidence="3" type="ordered locus">Deba_1898</name>
</gene>
<accession>E1QKZ8</accession>
<dbReference type="GO" id="GO:0016787">
    <property type="term" value="F:hydrolase activity"/>
    <property type="evidence" value="ECO:0007669"/>
    <property type="project" value="UniProtKB-KW"/>
</dbReference>
<dbReference type="GO" id="GO:0016020">
    <property type="term" value="C:membrane"/>
    <property type="evidence" value="ECO:0007669"/>
    <property type="project" value="TreeGrafter"/>
</dbReference>
<dbReference type="Proteomes" id="UP000009047">
    <property type="component" value="Chromosome"/>
</dbReference>
<dbReference type="AlphaFoldDB" id="E1QKZ8"/>
<dbReference type="Pfam" id="PF00561">
    <property type="entry name" value="Abhydrolase_1"/>
    <property type="match status" value="1"/>
</dbReference>
<dbReference type="STRING" id="644282.Deba_1898"/>
<dbReference type="HOGENOM" id="CLU_020336_13_2_7"/>
<dbReference type="PANTHER" id="PTHR43798:SF31">
    <property type="entry name" value="AB HYDROLASE SUPERFAMILY PROTEIN YCLE"/>
    <property type="match status" value="1"/>
</dbReference>
<organism evidence="3 4">
    <name type="scientific">Desulfarculus baarsii (strain ATCC 33931 / DSM 2075 / LMG 7858 / VKM B-1802 / 2st14)</name>
    <dbReference type="NCBI Taxonomy" id="644282"/>
    <lineage>
        <taxon>Bacteria</taxon>
        <taxon>Pseudomonadati</taxon>
        <taxon>Thermodesulfobacteriota</taxon>
        <taxon>Desulfarculia</taxon>
        <taxon>Desulfarculales</taxon>
        <taxon>Desulfarculaceae</taxon>
        <taxon>Desulfarculus</taxon>
    </lineage>
</organism>
<dbReference type="PRINTS" id="PR00412">
    <property type="entry name" value="EPOXHYDRLASE"/>
</dbReference>
<keyword evidence="4" id="KW-1185">Reference proteome</keyword>
<name>E1QKZ8_DESB2</name>
<dbReference type="EMBL" id="CP002085">
    <property type="protein sequence ID" value="ADK85263.1"/>
    <property type="molecule type" value="Genomic_DNA"/>
</dbReference>
<proteinExistence type="predicted"/>
<evidence type="ECO:0000256" key="1">
    <source>
        <dbReference type="ARBA" id="ARBA00022801"/>
    </source>
</evidence>
<dbReference type="InterPro" id="IPR029058">
    <property type="entry name" value="AB_hydrolase_fold"/>
</dbReference>
<sequence>MITPPASARALPAGFKRDSVFAMGLELNMVHSQKGRPPLLFLHGLGGSCEDWYDVMPLLADRRDCLAVDWPGFGWSPKPDLPYGVYYFCRVLDEILPQLGMDRAQLVGHSMGGQVVLHFAATRPAKVERLAAVCPAGGHAAVKPWQRLALALLAKADDTMRLAVNESLARRLAVLPFADRRAPATLQAAQRIAAQWLDQRSRRERALARSARSILATPLWRDLGAVEAPTLLITARHDALTPMADTDRLAAALGDARREVIGRDHMLPYSQPRELAAALGRFFADAATDCDV</sequence>
<dbReference type="Gene3D" id="3.40.50.1820">
    <property type="entry name" value="alpha/beta hydrolase"/>
    <property type="match status" value="1"/>
</dbReference>
<dbReference type="PRINTS" id="PR00111">
    <property type="entry name" value="ABHYDROLASE"/>
</dbReference>